<dbReference type="EMBL" id="LAJY01000348">
    <property type="protein sequence ID" value="KJV09154.1"/>
    <property type="molecule type" value="Genomic_DNA"/>
</dbReference>
<dbReference type="Pfam" id="PF25137">
    <property type="entry name" value="ADH_Fe_C"/>
    <property type="match status" value="1"/>
</dbReference>
<sequence length="385" mass="40280">MFSLMTPQLVVMGGGTRKETATLLARLGIRHPLIVTDKFLVQTGVVGEIAAALRAAGLTVGIFDETVPDPTVSVIEAGVARLKTEAFDGLLAIGGGSPMDTAKAMAVLAKGGGAMRDYKVPASADQADLPVICIPTTAGTGSEVTRFAVITDEATDEKMLIMGLACLPRAAIVDYELTLTKPLRLTADTGIDALTHAIEAYVSRKATPLSDVYALEAMRLIYPNLRTACFEPGNHVAREAMMRGATLAGLAFSNASVALVHGMSRPIGAFFHVPHGLSNAMLLPAVTAFSAPAALERYATVARTLGLASAEEGDQAAVSALLGALSALNRDLTVPTPEAYGIDEARYLGLMERMAEQALASGSPGNNPRVPTVDEIVTLYRAAYR</sequence>
<evidence type="ECO:0000256" key="2">
    <source>
        <dbReference type="ARBA" id="ARBA00007358"/>
    </source>
</evidence>
<comment type="catalytic activity">
    <reaction evidence="5">
        <text>a secondary alcohol + NAD(+) = a ketone + NADH + H(+)</text>
        <dbReference type="Rhea" id="RHEA:10740"/>
        <dbReference type="ChEBI" id="CHEBI:15378"/>
        <dbReference type="ChEBI" id="CHEBI:17087"/>
        <dbReference type="ChEBI" id="CHEBI:35681"/>
        <dbReference type="ChEBI" id="CHEBI:57540"/>
        <dbReference type="ChEBI" id="CHEBI:57945"/>
        <dbReference type="EC" id="1.1.1.1"/>
    </reaction>
</comment>
<dbReference type="RefSeq" id="WP_045776275.1">
    <property type="nucleotide sequence ID" value="NZ_LAJY01000348.1"/>
</dbReference>
<gene>
    <name evidence="11" type="ORF">VZ95_13285</name>
</gene>
<dbReference type="InterPro" id="IPR056798">
    <property type="entry name" value="ADH_Fe_C"/>
</dbReference>
<dbReference type="PATRIC" id="fig|552518.3.peg.2329"/>
<dbReference type="PANTHER" id="PTHR11496:SF102">
    <property type="entry name" value="ALCOHOL DEHYDROGENASE 4"/>
    <property type="match status" value="1"/>
</dbReference>
<dbReference type="Gene3D" id="1.20.1090.10">
    <property type="entry name" value="Dehydroquinate synthase-like - alpha domain"/>
    <property type="match status" value="1"/>
</dbReference>
<evidence type="ECO:0000256" key="1">
    <source>
        <dbReference type="ARBA" id="ARBA00001962"/>
    </source>
</evidence>
<feature type="domain" description="Fe-containing alcohol dehydrogenase-like C-terminal" evidence="10">
    <location>
        <begin position="186"/>
        <end position="384"/>
    </location>
</feature>
<evidence type="ECO:0000313" key="11">
    <source>
        <dbReference type="EMBL" id="KJV09154.1"/>
    </source>
</evidence>
<keyword evidence="12" id="KW-1185">Reference proteome</keyword>
<dbReference type="PROSITE" id="PS00913">
    <property type="entry name" value="ADH_IRON_1"/>
    <property type="match status" value="1"/>
</dbReference>
<evidence type="ECO:0000256" key="4">
    <source>
        <dbReference type="ARBA" id="ARBA00023027"/>
    </source>
</evidence>
<comment type="cofactor">
    <cofactor evidence="1">
        <name>Fe cation</name>
        <dbReference type="ChEBI" id="CHEBI:24875"/>
    </cofactor>
</comment>
<protein>
    <recommendedName>
        <fullName evidence="7">Alcohol dehydrogenase 2</fullName>
    </recommendedName>
    <alternativeName>
        <fullName evidence="8">Alcohol dehydrogenase II</fullName>
    </alternativeName>
</protein>
<evidence type="ECO:0000256" key="7">
    <source>
        <dbReference type="ARBA" id="ARBA00074848"/>
    </source>
</evidence>
<comment type="similarity">
    <text evidence="2">Belongs to the iron-containing alcohol dehydrogenase family.</text>
</comment>
<dbReference type="InterPro" id="IPR039697">
    <property type="entry name" value="Alcohol_dehydrogenase_Fe"/>
</dbReference>
<proteinExistence type="inferred from homology"/>
<evidence type="ECO:0000313" key="12">
    <source>
        <dbReference type="Proteomes" id="UP000033774"/>
    </source>
</evidence>
<reference evidence="11 12" key="1">
    <citation type="submission" date="2015-03" db="EMBL/GenBank/DDBJ databases">
        <title>Draft genome sequence of Elstera litoralis.</title>
        <authorList>
            <person name="Rahalkar M.C."/>
            <person name="Dhakephalkar P.K."/>
            <person name="Pore S.D."/>
            <person name="Arora P."/>
            <person name="Kapse N.G."/>
            <person name="Pandit P.S."/>
        </authorList>
    </citation>
    <scope>NUCLEOTIDE SEQUENCE [LARGE SCALE GENOMIC DNA]</scope>
    <source>
        <strain evidence="11 12">Dia-1</strain>
    </source>
</reference>
<dbReference type="Gene3D" id="3.40.50.1970">
    <property type="match status" value="1"/>
</dbReference>
<dbReference type="OrthoDB" id="9815791at2"/>
<dbReference type="PANTHER" id="PTHR11496">
    <property type="entry name" value="ALCOHOL DEHYDROGENASE"/>
    <property type="match status" value="1"/>
</dbReference>
<dbReference type="FunFam" id="1.20.1090.10:FF:000001">
    <property type="entry name" value="Aldehyde-alcohol dehydrogenase"/>
    <property type="match status" value="1"/>
</dbReference>
<name>A0A0F3IU84_9PROT</name>
<evidence type="ECO:0000259" key="9">
    <source>
        <dbReference type="Pfam" id="PF00465"/>
    </source>
</evidence>
<dbReference type="CDD" id="cd08194">
    <property type="entry name" value="Fe-ADH-like"/>
    <property type="match status" value="1"/>
</dbReference>
<keyword evidence="4" id="KW-0520">NAD</keyword>
<comment type="caution">
    <text evidence="11">The sequence shown here is derived from an EMBL/GenBank/DDBJ whole genome shotgun (WGS) entry which is preliminary data.</text>
</comment>
<keyword evidence="3" id="KW-0560">Oxidoreductase</keyword>
<dbReference type="SUPFAM" id="SSF56796">
    <property type="entry name" value="Dehydroquinate synthase-like"/>
    <property type="match status" value="1"/>
</dbReference>
<dbReference type="Pfam" id="PF00465">
    <property type="entry name" value="Fe-ADH"/>
    <property type="match status" value="1"/>
</dbReference>
<dbReference type="InterPro" id="IPR001670">
    <property type="entry name" value="ADH_Fe/GldA"/>
</dbReference>
<dbReference type="FunFam" id="3.40.50.1970:FF:000003">
    <property type="entry name" value="Alcohol dehydrogenase, iron-containing"/>
    <property type="match status" value="1"/>
</dbReference>
<organism evidence="11 12">
    <name type="scientific">Elstera litoralis</name>
    <dbReference type="NCBI Taxonomy" id="552518"/>
    <lineage>
        <taxon>Bacteria</taxon>
        <taxon>Pseudomonadati</taxon>
        <taxon>Pseudomonadota</taxon>
        <taxon>Alphaproteobacteria</taxon>
        <taxon>Rhodospirillales</taxon>
        <taxon>Rhodospirillaceae</taxon>
        <taxon>Elstera</taxon>
    </lineage>
</organism>
<dbReference type="GO" id="GO:0004022">
    <property type="term" value="F:alcohol dehydrogenase (NAD+) activity"/>
    <property type="evidence" value="ECO:0007669"/>
    <property type="project" value="UniProtKB-EC"/>
</dbReference>
<evidence type="ECO:0000259" key="10">
    <source>
        <dbReference type="Pfam" id="PF25137"/>
    </source>
</evidence>
<dbReference type="InterPro" id="IPR018211">
    <property type="entry name" value="ADH_Fe_CS"/>
</dbReference>
<evidence type="ECO:0000256" key="5">
    <source>
        <dbReference type="ARBA" id="ARBA00049164"/>
    </source>
</evidence>
<dbReference type="AlphaFoldDB" id="A0A0F3IU84"/>
<dbReference type="Proteomes" id="UP000033774">
    <property type="component" value="Unassembled WGS sequence"/>
</dbReference>
<feature type="domain" description="Alcohol dehydrogenase iron-type/glycerol dehydrogenase GldA" evidence="9">
    <location>
        <begin position="7"/>
        <end position="174"/>
    </location>
</feature>
<accession>A0A0F3IU84</accession>
<comment type="catalytic activity">
    <reaction evidence="6">
        <text>a primary alcohol + NAD(+) = an aldehyde + NADH + H(+)</text>
        <dbReference type="Rhea" id="RHEA:10736"/>
        <dbReference type="ChEBI" id="CHEBI:15378"/>
        <dbReference type="ChEBI" id="CHEBI:15734"/>
        <dbReference type="ChEBI" id="CHEBI:17478"/>
        <dbReference type="ChEBI" id="CHEBI:57540"/>
        <dbReference type="ChEBI" id="CHEBI:57945"/>
        <dbReference type="EC" id="1.1.1.1"/>
    </reaction>
</comment>
<evidence type="ECO:0000256" key="3">
    <source>
        <dbReference type="ARBA" id="ARBA00023002"/>
    </source>
</evidence>
<dbReference type="GO" id="GO:0046872">
    <property type="term" value="F:metal ion binding"/>
    <property type="evidence" value="ECO:0007669"/>
    <property type="project" value="InterPro"/>
</dbReference>
<evidence type="ECO:0000256" key="8">
    <source>
        <dbReference type="ARBA" id="ARBA00076680"/>
    </source>
</evidence>
<evidence type="ECO:0000256" key="6">
    <source>
        <dbReference type="ARBA" id="ARBA00049243"/>
    </source>
</evidence>